<accession>A0A9P8Q2M5</accession>
<dbReference type="InterPro" id="IPR025602">
    <property type="entry name" value="BCP1_family"/>
</dbReference>
<gene>
    <name evidence="4" type="ORF">WICPIJ_006139</name>
</gene>
<protein>
    <recommendedName>
        <fullName evidence="2">Protein BCP1</fullName>
    </recommendedName>
</protein>
<dbReference type="GO" id="GO:0005634">
    <property type="term" value="C:nucleus"/>
    <property type="evidence" value="ECO:0007669"/>
    <property type="project" value="TreeGrafter"/>
</dbReference>
<comment type="caution">
    <text evidence="4">The sequence shown here is derived from an EMBL/GenBank/DDBJ whole genome shotgun (WGS) entry which is preliminary data.</text>
</comment>
<evidence type="ECO:0000313" key="5">
    <source>
        <dbReference type="Proteomes" id="UP000774326"/>
    </source>
</evidence>
<dbReference type="EMBL" id="JAEUBG010003365">
    <property type="protein sequence ID" value="KAH3682883.1"/>
    <property type="molecule type" value="Genomic_DNA"/>
</dbReference>
<sequence>MSKRRLEEASEESDIDINSTDEEVDSDQEEAEQSEGEIINIDFDFFDINKEIDFHSLKNLARQLIGEDSKKLNLSALTDLILESPTTTIKTDGNDSDPYAFLAPLSFKELKNTDYMKYIHGTDTELSGFLNKISAKKNCLLFSERLINMPIQVIPAMYRIVLEDIEKSEGGESFHYDNYLIPSRKYEVNNETDENSNKRIKTVDLDYYHFEDEFFESNAQLNVKLQNKNGIVQTFIVLDHKSLIKALEELEAAIAAE</sequence>
<dbReference type="Pfam" id="PF13862">
    <property type="entry name" value="BCCIP"/>
    <property type="match status" value="1"/>
</dbReference>
<name>A0A9P8Q2M5_WICPI</name>
<comment type="similarity">
    <text evidence="1">Belongs to the BCP1 family.</text>
</comment>
<dbReference type="AlphaFoldDB" id="A0A9P8Q2M5"/>
<dbReference type="OrthoDB" id="27543at2759"/>
<reference evidence="4" key="2">
    <citation type="submission" date="2021-01" db="EMBL/GenBank/DDBJ databases">
        <authorList>
            <person name="Schikora-Tamarit M.A."/>
        </authorList>
    </citation>
    <scope>NUCLEOTIDE SEQUENCE</scope>
    <source>
        <strain evidence="4">CBS2887</strain>
    </source>
</reference>
<dbReference type="PANTHER" id="PTHR13261:SF0">
    <property type="entry name" value="BRCA2 AND CDKN1A-INTERACTING PROTEIN"/>
    <property type="match status" value="1"/>
</dbReference>
<dbReference type="PANTHER" id="PTHR13261">
    <property type="entry name" value="BRCA2 AND CDKN1A INTERACTING PROTEIN"/>
    <property type="match status" value="1"/>
</dbReference>
<evidence type="ECO:0000256" key="2">
    <source>
        <dbReference type="ARBA" id="ARBA00014649"/>
    </source>
</evidence>
<keyword evidence="5" id="KW-1185">Reference proteome</keyword>
<organism evidence="4 5">
    <name type="scientific">Wickerhamomyces pijperi</name>
    <name type="common">Yeast</name>
    <name type="synonym">Pichia pijperi</name>
    <dbReference type="NCBI Taxonomy" id="599730"/>
    <lineage>
        <taxon>Eukaryota</taxon>
        <taxon>Fungi</taxon>
        <taxon>Dikarya</taxon>
        <taxon>Ascomycota</taxon>
        <taxon>Saccharomycotina</taxon>
        <taxon>Saccharomycetes</taxon>
        <taxon>Phaffomycetales</taxon>
        <taxon>Wickerhamomycetaceae</taxon>
        <taxon>Wickerhamomyces</taxon>
    </lineage>
</organism>
<proteinExistence type="inferred from homology"/>
<evidence type="ECO:0000313" key="4">
    <source>
        <dbReference type="EMBL" id="KAH3682883.1"/>
    </source>
</evidence>
<dbReference type="Proteomes" id="UP000774326">
    <property type="component" value="Unassembled WGS sequence"/>
</dbReference>
<dbReference type="PIRSF" id="PIRSF028983">
    <property type="entry name" value="BCP1"/>
    <property type="match status" value="1"/>
</dbReference>
<evidence type="ECO:0000256" key="1">
    <source>
        <dbReference type="ARBA" id="ARBA00006781"/>
    </source>
</evidence>
<evidence type="ECO:0000256" key="3">
    <source>
        <dbReference type="SAM" id="MobiDB-lite"/>
    </source>
</evidence>
<feature type="region of interest" description="Disordered" evidence="3">
    <location>
        <begin position="1"/>
        <end position="34"/>
    </location>
</feature>
<reference evidence="4" key="1">
    <citation type="journal article" date="2021" name="Open Biol.">
        <title>Shared evolutionary footprints suggest mitochondrial oxidative damage underlies multiple complex I losses in fungi.</title>
        <authorList>
            <person name="Schikora-Tamarit M.A."/>
            <person name="Marcet-Houben M."/>
            <person name="Nosek J."/>
            <person name="Gabaldon T."/>
        </authorList>
    </citation>
    <scope>NUCLEOTIDE SEQUENCE</scope>
    <source>
        <strain evidence="4">CBS2887</strain>
    </source>
</reference>
<feature type="compositionally biased region" description="Acidic residues" evidence="3">
    <location>
        <begin position="9"/>
        <end position="34"/>
    </location>
</feature>